<evidence type="ECO:0008006" key="5">
    <source>
        <dbReference type="Google" id="ProtNLM"/>
    </source>
</evidence>
<dbReference type="GO" id="GO:0046394">
    <property type="term" value="P:carboxylic acid biosynthetic process"/>
    <property type="evidence" value="ECO:0007669"/>
    <property type="project" value="UniProtKB-ARBA"/>
</dbReference>
<comment type="cofactor">
    <cofactor evidence="1">
        <name>pyridoxal 5'-phosphate</name>
        <dbReference type="ChEBI" id="CHEBI:597326"/>
    </cofactor>
</comment>
<dbReference type="InterPro" id="IPR043131">
    <property type="entry name" value="BCAT-like_N"/>
</dbReference>
<dbReference type="GO" id="GO:0003824">
    <property type="term" value="F:catalytic activity"/>
    <property type="evidence" value="ECO:0007669"/>
    <property type="project" value="InterPro"/>
</dbReference>
<evidence type="ECO:0000256" key="1">
    <source>
        <dbReference type="ARBA" id="ARBA00001933"/>
    </source>
</evidence>
<evidence type="ECO:0000256" key="2">
    <source>
        <dbReference type="ARBA" id="ARBA00009320"/>
    </source>
</evidence>
<dbReference type="EMBL" id="UINC01052373">
    <property type="protein sequence ID" value="SVB67631.1"/>
    <property type="molecule type" value="Genomic_DNA"/>
</dbReference>
<dbReference type="InterPro" id="IPR050571">
    <property type="entry name" value="Class-IV_PLP-Dep_Aminotrnsfr"/>
</dbReference>
<sequence length="298" mass="33121">MHQPYNPKNKDVMVNVNGQLSHRDEAGVSPFDSSVQNGDAVWEGLRLYKGRIFKLKEHLERLRKSAALLQYEGFPEDDYIVDELRRTLEANHMKDGVHVRLMVSRGLKYTSGLDPRINTKGCTLIIMAEHKAPVYDKTGLRFITAQHRRPFANVLNQHIHSSNQLTSILAKLEANQAGVDDALMLDTDGNLAETNATHVFLVKEGQVLTSTTDACPEGITRSTVLKLCREHDVPCQVRHIPESEIHLADEMFCTGTMGEIAFVAQLDDTIFNGGVAGEMTEKLSALYEGLIQQEGGPA</sequence>
<dbReference type="AlphaFoldDB" id="A0A382G0B3"/>
<accession>A0A382G0B3</accession>
<dbReference type="Gene3D" id="3.20.10.10">
    <property type="entry name" value="D-amino Acid Aminotransferase, subunit A, domain 2"/>
    <property type="match status" value="1"/>
</dbReference>
<dbReference type="FunFam" id="3.20.10.10:FF:000002">
    <property type="entry name" value="D-alanine aminotransferase"/>
    <property type="match status" value="1"/>
</dbReference>
<dbReference type="GO" id="GO:0008652">
    <property type="term" value="P:amino acid biosynthetic process"/>
    <property type="evidence" value="ECO:0007669"/>
    <property type="project" value="UniProtKB-ARBA"/>
</dbReference>
<dbReference type="InterPro" id="IPR036038">
    <property type="entry name" value="Aminotransferase-like"/>
</dbReference>
<feature type="non-terminal residue" evidence="4">
    <location>
        <position position="298"/>
    </location>
</feature>
<proteinExistence type="inferred from homology"/>
<organism evidence="4">
    <name type="scientific">marine metagenome</name>
    <dbReference type="NCBI Taxonomy" id="408172"/>
    <lineage>
        <taxon>unclassified sequences</taxon>
        <taxon>metagenomes</taxon>
        <taxon>ecological metagenomes</taxon>
    </lineage>
</organism>
<dbReference type="Gene3D" id="3.30.470.10">
    <property type="match status" value="1"/>
</dbReference>
<protein>
    <recommendedName>
        <fullName evidence="5">Aminotransferase IV</fullName>
    </recommendedName>
</protein>
<dbReference type="PANTHER" id="PTHR42743:SF11">
    <property type="entry name" value="AMINODEOXYCHORISMATE LYASE"/>
    <property type="match status" value="1"/>
</dbReference>
<dbReference type="Pfam" id="PF01063">
    <property type="entry name" value="Aminotran_4"/>
    <property type="match status" value="1"/>
</dbReference>
<dbReference type="InterPro" id="IPR043132">
    <property type="entry name" value="BCAT-like_C"/>
</dbReference>
<evidence type="ECO:0000313" key="4">
    <source>
        <dbReference type="EMBL" id="SVB67631.1"/>
    </source>
</evidence>
<name>A0A382G0B3_9ZZZZ</name>
<dbReference type="InterPro" id="IPR001544">
    <property type="entry name" value="Aminotrans_IV"/>
</dbReference>
<dbReference type="SUPFAM" id="SSF56752">
    <property type="entry name" value="D-aminoacid aminotransferase-like PLP-dependent enzymes"/>
    <property type="match status" value="1"/>
</dbReference>
<comment type="similarity">
    <text evidence="2">Belongs to the class-IV pyridoxal-phosphate-dependent aminotransferase family.</text>
</comment>
<evidence type="ECO:0000256" key="3">
    <source>
        <dbReference type="ARBA" id="ARBA00022898"/>
    </source>
</evidence>
<keyword evidence="3" id="KW-0663">Pyridoxal phosphate</keyword>
<dbReference type="PANTHER" id="PTHR42743">
    <property type="entry name" value="AMINO-ACID AMINOTRANSFERASE"/>
    <property type="match status" value="1"/>
</dbReference>
<gene>
    <name evidence="4" type="ORF">METZ01_LOCUS220485</name>
</gene>
<reference evidence="4" key="1">
    <citation type="submission" date="2018-05" db="EMBL/GenBank/DDBJ databases">
        <authorList>
            <person name="Lanie J.A."/>
            <person name="Ng W.-L."/>
            <person name="Kazmierczak K.M."/>
            <person name="Andrzejewski T.M."/>
            <person name="Davidsen T.M."/>
            <person name="Wayne K.J."/>
            <person name="Tettelin H."/>
            <person name="Glass J.I."/>
            <person name="Rusch D."/>
            <person name="Podicherti R."/>
            <person name="Tsui H.-C.T."/>
            <person name="Winkler M.E."/>
        </authorList>
    </citation>
    <scope>NUCLEOTIDE SEQUENCE</scope>
</reference>